<dbReference type="FunCoup" id="A2G822">
    <property type="interactions" value="555"/>
</dbReference>
<dbReference type="InterPro" id="IPR007234">
    <property type="entry name" value="Vps53_N"/>
</dbReference>
<dbReference type="RefSeq" id="XP_001299628.1">
    <property type="nucleotide sequence ID" value="XM_001299627.1"/>
</dbReference>
<dbReference type="OMA" id="EQRKDQM"/>
<dbReference type="PANTHER" id="PTHR12820:SF0">
    <property type="entry name" value="VACUOLAR PROTEIN SORTING-ASSOCIATED PROTEIN 53 HOMOLOG"/>
    <property type="match status" value="1"/>
</dbReference>
<name>A2G822_TRIV3</name>
<dbReference type="InterPro" id="IPR039766">
    <property type="entry name" value="Vps53"/>
</dbReference>
<dbReference type="KEGG" id="tva:4744346"/>
<evidence type="ECO:0000313" key="2">
    <source>
        <dbReference type="EMBL" id="EAX86698.1"/>
    </source>
</evidence>
<reference evidence="2" key="1">
    <citation type="submission" date="2006-10" db="EMBL/GenBank/DDBJ databases">
        <authorList>
            <person name="Amadeo P."/>
            <person name="Zhao Q."/>
            <person name="Wortman J."/>
            <person name="Fraser-Liggett C."/>
            <person name="Carlton J."/>
        </authorList>
    </citation>
    <scope>NUCLEOTIDE SEQUENCE</scope>
    <source>
        <strain evidence="2">G3</strain>
    </source>
</reference>
<dbReference type="eggNOG" id="KOG2180">
    <property type="taxonomic scope" value="Eukaryota"/>
</dbReference>
<dbReference type="VEuPathDB" id="TrichDB:TVAG_376670"/>
<protein>
    <recommendedName>
        <fullName evidence="1">Vps53 N-terminal domain-containing protein</fullName>
    </recommendedName>
</protein>
<dbReference type="OrthoDB" id="10261632at2759"/>
<dbReference type="SMR" id="A2G822"/>
<organism evidence="2 3">
    <name type="scientific">Trichomonas vaginalis (strain ATCC PRA-98 / G3)</name>
    <dbReference type="NCBI Taxonomy" id="412133"/>
    <lineage>
        <taxon>Eukaryota</taxon>
        <taxon>Metamonada</taxon>
        <taxon>Parabasalia</taxon>
        <taxon>Trichomonadida</taxon>
        <taxon>Trichomonadidae</taxon>
        <taxon>Trichomonas</taxon>
    </lineage>
</organism>
<evidence type="ECO:0000313" key="3">
    <source>
        <dbReference type="Proteomes" id="UP000001542"/>
    </source>
</evidence>
<dbReference type="InParanoid" id="A2G822"/>
<accession>A2G822</accession>
<dbReference type="PANTHER" id="PTHR12820">
    <property type="entry name" value="VACUOLAR SORTING PROTEIN 53"/>
    <property type="match status" value="1"/>
</dbReference>
<reference evidence="2" key="2">
    <citation type="journal article" date="2007" name="Science">
        <title>Draft genome sequence of the sexually transmitted pathogen Trichomonas vaginalis.</title>
        <authorList>
            <person name="Carlton J.M."/>
            <person name="Hirt R.P."/>
            <person name="Silva J.C."/>
            <person name="Delcher A.L."/>
            <person name="Schatz M."/>
            <person name="Zhao Q."/>
            <person name="Wortman J.R."/>
            <person name="Bidwell S.L."/>
            <person name="Alsmark U.C.M."/>
            <person name="Besteiro S."/>
            <person name="Sicheritz-Ponten T."/>
            <person name="Noel C.J."/>
            <person name="Dacks J.B."/>
            <person name="Foster P.G."/>
            <person name="Simillion C."/>
            <person name="Van de Peer Y."/>
            <person name="Miranda-Saavedra D."/>
            <person name="Barton G.J."/>
            <person name="Westrop G.D."/>
            <person name="Mueller S."/>
            <person name="Dessi D."/>
            <person name="Fiori P.L."/>
            <person name="Ren Q."/>
            <person name="Paulsen I."/>
            <person name="Zhang H."/>
            <person name="Bastida-Corcuera F.D."/>
            <person name="Simoes-Barbosa A."/>
            <person name="Brown M.T."/>
            <person name="Hayes R.D."/>
            <person name="Mukherjee M."/>
            <person name="Okumura C.Y."/>
            <person name="Schneider R."/>
            <person name="Smith A.J."/>
            <person name="Vanacova S."/>
            <person name="Villalvazo M."/>
            <person name="Haas B.J."/>
            <person name="Pertea M."/>
            <person name="Feldblyum T.V."/>
            <person name="Utterback T.R."/>
            <person name="Shu C.L."/>
            <person name="Osoegawa K."/>
            <person name="de Jong P.J."/>
            <person name="Hrdy I."/>
            <person name="Horvathova L."/>
            <person name="Zubacova Z."/>
            <person name="Dolezal P."/>
            <person name="Malik S.B."/>
            <person name="Logsdon J.M. Jr."/>
            <person name="Henze K."/>
            <person name="Gupta A."/>
            <person name="Wang C.C."/>
            <person name="Dunne R.L."/>
            <person name="Upcroft J.A."/>
            <person name="Upcroft P."/>
            <person name="White O."/>
            <person name="Salzberg S.L."/>
            <person name="Tang P."/>
            <person name="Chiu C.-H."/>
            <person name="Lee Y.-S."/>
            <person name="Embley T.M."/>
            <person name="Coombs G.H."/>
            <person name="Mottram J.C."/>
            <person name="Tachezy J."/>
            <person name="Fraser-Liggett C.M."/>
            <person name="Johnson P.J."/>
        </authorList>
    </citation>
    <scope>NUCLEOTIDE SEQUENCE [LARGE SCALE GENOMIC DNA]</scope>
    <source>
        <strain evidence="2">G3</strain>
    </source>
</reference>
<keyword evidence="3" id="KW-1185">Reference proteome</keyword>
<dbReference type="EMBL" id="DS114588">
    <property type="protein sequence ID" value="EAX86698.1"/>
    <property type="molecule type" value="Genomic_DNA"/>
</dbReference>
<sequence>MFGEAMDRDELDRELASPDFNAAIMVNKLIPNENALAETGKILLDLRKREYKINQSIKDVVRDDSVLGNKSDGILTETKNSIVQLSEKIQRIYNQAIETEKVVREICGGIKPLDNAKINLTISVRVLQQYQQIMALLKDLEANVDAKDYPGCTNDLKALNEFFEKYDKYKNTPQFVPLIKRYNQLRALLREKISHDFELVTGRGLVDQSNLPMCACITAFGKEFQEEIITLLCHKWLYMYGETFRNSTLAEAKNRYNWFKQRLEVYKKQVGDGFPKEWRVQYHMTLEFCKMTADQFETILNKEDPSVKEYLNAFELTVKFEEKMASAFTQSVEIPFDPNAQMPEFGQDADGVRQKWEWLQRQKEGIGETKLQPATEFYGKIAHAFAPHLQLYLDYEKKSISKIIQTGIDNARKEIDAEERQLSSATGIVLNMKATIDKCAGFGVDQSLLKLFVMLKELLIQYITSLTGALPRKPQKDNDFELISCIANTSSWFLNIADSLADKIKSIINEEYQGGIVVEDVKETIGEELRKQLVYFADVFMKENESYLMSIGACTWKPSDADEKLPRKLLDSFESRFSVINNWLTIDNLNRLRSTFVQKLVQIVRDSFVKQKLITLDQASSISSCLKELKSTVTYWTKGDSQIVQKRINAEFQNIENEVTIIISPEVAMAQVYVTKMKKPSKEHFQTLVRMKGLKGQEEAKAMESYQKELAELNKS</sequence>
<gene>
    <name evidence="2" type="ORF">TVAG_376670</name>
</gene>
<dbReference type="Proteomes" id="UP000001542">
    <property type="component" value="Unassembled WGS sequence"/>
</dbReference>
<evidence type="ECO:0000259" key="1">
    <source>
        <dbReference type="Pfam" id="PF04100"/>
    </source>
</evidence>
<dbReference type="GO" id="GO:0005829">
    <property type="term" value="C:cytosol"/>
    <property type="evidence" value="ECO:0007669"/>
    <property type="project" value="GOC"/>
</dbReference>
<feature type="domain" description="Vps53 N-terminal" evidence="1">
    <location>
        <begin position="19"/>
        <end position="408"/>
    </location>
</feature>
<dbReference type="STRING" id="5722.A2G822"/>
<dbReference type="VEuPathDB" id="TrichDB:TVAGG3_0852830"/>
<proteinExistence type="predicted"/>
<dbReference type="GO" id="GO:0000938">
    <property type="term" value="C:GARP complex"/>
    <property type="evidence" value="ECO:0000318"/>
    <property type="project" value="GO_Central"/>
</dbReference>
<dbReference type="Pfam" id="PF04100">
    <property type="entry name" value="Vps53_N"/>
    <property type="match status" value="1"/>
</dbReference>
<dbReference type="GO" id="GO:0042147">
    <property type="term" value="P:retrograde transport, endosome to Golgi"/>
    <property type="evidence" value="ECO:0000318"/>
    <property type="project" value="GO_Central"/>
</dbReference>
<dbReference type="AlphaFoldDB" id="A2G822"/>